<name>A0AAV4Y9I7_CAEEX</name>
<protein>
    <submittedName>
        <fullName evidence="1">Uncharacterized protein</fullName>
    </submittedName>
</protein>
<gene>
    <name evidence="1" type="ORF">CEXT_605051</name>
</gene>
<keyword evidence="2" id="KW-1185">Reference proteome</keyword>
<organism evidence="1 2">
    <name type="scientific">Caerostris extrusa</name>
    <name type="common">Bark spider</name>
    <name type="synonym">Caerostris bankana</name>
    <dbReference type="NCBI Taxonomy" id="172846"/>
    <lineage>
        <taxon>Eukaryota</taxon>
        <taxon>Metazoa</taxon>
        <taxon>Ecdysozoa</taxon>
        <taxon>Arthropoda</taxon>
        <taxon>Chelicerata</taxon>
        <taxon>Arachnida</taxon>
        <taxon>Araneae</taxon>
        <taxon>Araneomorphae</taxon>
        <taxon>Entelegynae</taxon>
        <taxon>Araneoidea</taxon>
        <taxon>Araneidae</taxon>
        <taxon>Caerostris</taxon>
    </lineage>
</organism>
<proteinExistence type="predicted"/>
<dbReference type="AlphaFoldDB" id="A0AAV4Y9I7"/>
<reference evidence="1 2" key="1">
    <citation type="submission" date="2021-06" db="EMBL/GenBank/DDBJ databases">
        <title>Caerostris extrusa draft genome.</title>
        <authorList>
            <person name="Kono N."/>
            <person name="Arakawa K."/>
        </authorList>
    </citation>
    <scope>NUCLEOTIDE SEQUENCE [LARGE SCALE GENOMIC DNA]</scope>
</reference>
<comment type="caution">
    <text evidence="1">The sequence shown here is derived from an EMBL/GenBank/DDBJ whole genome shotgun (WGS) entry which is preliminary data.</text>
</comment>
<sequence>MVRLPAELVMIQMCFNNIYQIEKDFLYVFQKEHLSPSLLRRVIPSQKEPQLLSLGRWELKKFLPVEDARAVPSSGYSAKKREFGMMHGIIHSNWNGGKMRFNKRRRDFILERC</sequence>
<dbReference type="EMBL" id="BPLR01001548">
    <property type="protein sequence ID" value="GIZ03086.1"/>
    <property type="molecule type" value="Genomic_DNA"/>
</dbReference>
<evidence type="ECO:0000313" key="1">
    <source>
        <dbReference type="EMBL" id="GIZ03086.1"/>
    </source>
</evidence>
<evidence type="ECO:0000313" key="2">
    <source>
        <dbReference type="Proteomes" id="UP001054945"/>
    </source>
</evidence>
<accession>A0AAV4Y9I7</accession>
<dbReference type="Proteomes" id="UP001054945">
    <property type="component" value="Unassembled WGS sequence"/>
</dbReference>